<dbReference type="PaxDb" id="3218-PP1S10_70V6.1"/>
<organism evidence="1">
    <name type="scientific">Physcomitrium patens</name>
    <name type="common">Spreading-leaved earth moss</name>
    <name type="synonym">Physcomitrella patens</name>
    <dbReference type="NCBI Taxonomy" id="3218"/>
    <lineage>
        <taxon>Eukaryota</taxon>
        <taxon>Viridiplantae</taxon>
        <taxon>Streptophyta</taxon>
        <taxon>Embryophyta</taxon>
        <taxon>Bryophyta</taxon>
        <taxon>Bryophytina</taxon>
        <taxon>Bryopsida</taxon>
        <taxon>Funariidae</taxon>
        <taxon>Funariales</taxon>
        <taxon>Funariaceae</taxon>
        <taxon>Physcomitrium</taxon>
    </lineage>
</organism>
<dbReference type="AlphaFoldDB" id="A0A2K1IIP6"/>
<reference evidence="2" key="3">
    <citation type="submission" date="2020-12" db="UniProtKB">
        <authorList>
            <consortium name="EnsemblPlants"/>
        </authorList>
    </citation>
    <scope>IDENTIFICATION</scope>
</reference>
<sequence>MEGWHWGERCGFCAGDDNPENQDGLDKREAEVAGTEVYGEGGPRYALRGVVCVIVGDVCGRLRSDRHCRPADPNECCGKRRADLSSACLASYGNSSVCVSIRFTVSGLFHNGG</sequence>
<gene>
    <name evidence="1" type="ORF">PHYPA_027837</name>
</gene>
<proteinExistence type="predicted"/>
<dbReference type="Proteomes" id="UP000006727">
    <property type="component" value="Chromosome 23"/>
</dbReference>
<reference evidence="1 3" key="1">
    <citation type="journal article" date="2008" name="Science">
        <title>The Physcomitrella genome reveals evolutionary insights into the conquest of land by plants.</title>
        <authorList>
            <person name="Rensing S."/>
            <person name="Lang D."/>
            <person name="Zimmer A."/>
            <person name="Terry A."/>
            <person name="Salamov A."/>
            <person name="Shapiro H."/>
            <person name="Nishiyama T."/>
            <person name="Perroud P.-F."/>
            <person name="Lindquist E."/>
            <person name="Kamisugi Y."/>
            <person name="Tanahashi T."/>
            <person name="Sakakibara K."/>
            <person name="Fujita T."/>
            <person name="Oishi K."/>
            <person name="Shin-I T."/>
            <person name="Kuroki Y."/>
            <person name="Toyoda A."/>
            <person name="Suzuki Y."/>
            <person name="Hashimoto A."/>
            <person name="Yamaguchi K."/>
            <person name="Sugano A."/>
            <person name="Kohara Y."/>
            <person name="Fujiyama A."/>
            <person name="Anterola A."/>
            <person name="Aoki S."/>
            <person name="Ashton N."/>
            <person name="Barbazuk W.B."/>
            <person name="Barker E."/>
            <person name="Bennetzen J."/>
            <person name="Bezanilla M."/>
            <person name="Blankenship R."/>
            <person name="Cho S.H."/>
            <person name="Dutcher S."/>
            <person name="Estelle M."/>
            <person name="Fawcett J.A."/>
            <person name="Gundlach H."/>
            <person name="Hanada K."/>
            <person name="Heyl A."/>
            <person name="Hicks K.A."/>
            <person name="Hugh J."/>
            <person name="Lohr M."/>
            <person name="Mayer K."/>
            <person name="Melkozernov A."/>
            <person name="Murata T."/>
            <person name="Nelson D."/>
            <person name="Pils B."/>
            <person name="Prigge M."/>
            <person name="Reiss B."/>
            <person name="Renner T."/>
            <person name="Rombauts S."/>
            <person name="Rushton P."/>
            <person name="Sanderfoot A."/>
            <person name="Schween G."/>
            <person name="Shiu S.-H."/>
            <person name="Stueber K."/>
            <person name="Theodoulou F.L."/>
            <person name="Tu H."/>
            <person name="Van de Peer Y."/>
            <person name="Verrier P.J."/>
            <person name="Waters E."/>
            <person name="Wood A."/>
            <person name="Yang L."/>
            <person name="Cove D."/>
            <person name="Cuming A."/>
            <person name="Hasebe M."/>
            <person name="Lucas S."/>
            <person name="Mishler D.B."/>
            <person name="Reski R."/>
            <person name="Grigoriev I."/>
            <person name="Quatrano R.S."/>
            <person name="Boore J.L."/>
        </authorList>
    </citation>
    <scope>NUCLEOTIDE SEQUENCE [LARGE SCALE GENOMIC DNA]</scope>
    <source>
        <strain evidence="2 3">cv. Gransden 2004</strain>
    </source>
</reference>
<evidence type="ECO:0000313" key="1">
    <source>
        <dbReference type="EMBL" id="PNR29145.1"/>
    </source>
</evidence>
<evidence type="ECO:0000313" key="3">
    <source>
        <dbReference type="Proteomes" id="UP000006727"/>
    </source>
</evidence>
<dbReference type="Gramene" id="Pp3c23_9680V3.1">
    <property type="protein sequence ID" value="Pp3c23_9680V3.1"/>
    <property type="gene ID" value="Pp3c23_9680"/>
</dbReference>
<evidence type="ECO:0000313" key="2">
    <source>
        <dbReference type="EnsemblPlants" id="Pp3c23_9680V3.1"/>
    </source>
</evidence>
<protein>
    <submittedName>
        <fullName evidence="1 2">Uncharacterized protein</fullName>
    </submittedName>
</protein>
<accession>A0A2K1IIP6</accession>
<reference evidence="1 3" key="2">
    <citation type="journal article" date="2018" name="Plant J.">
        <title>The Physcomitrella patens chromosome-scale assembly reveals moss genome structure and evolution.</title>
        <authorList>
            <person name="Lang D."/>
            <person name="Ullrich K.K."/>
            <person name="Murat F."/>
            <person name="Fuchs J."/>
            <person name="Jenkins J."/>
            <person name="Haas F.B."/>
            <person name="Piednoel M."/>
            <person name="Gundlach H."/>
            <person name="Van Bel M."/>
            <person name="Meyberg R."/>
            <person name="Vives C."/>
            <person name="Morata J."/>
            <person name="Symeonidi A."/>
            <person name="Hiss M."/>
            <person name="Muchero W."/>
            <person name="Kamisugi Y."/>
            <person name="Saleh O."/>
            <person name="Blanc G."/>
            <person name="Decker E.L."/>
            <person name="van Gessel N."/>
            <person name="Grimwood J."/>
            <person name="Hayes R.D."/>
            <person name="Graham S.W."/>
            <person name="Gunter L.E."/>
            <person name="McDaniel S.F."/>
            <person name="Hoernstein S.N.W."/>
            <person name="Larsson A."/>
            <person name="Li F.W."/>
            <person name="Perroud P.F."/>
            <person name="Phillips J."/>
            <person name="Ranjan P."/>
            <person name="Rokshar D.S."/>
            <person name="Rothfels C.J."/>
            <person name="Schneider L."/>
            <person name="Shu S."/>
            <person name="Stevenson D.W."/>
            <person name="Thummler F."/>
            <person name="Tillich M."/>
            <person name="Villarreal Aguilar J.C."/>
            <person name="Widiez T."/>
            <person name="Wong G.K."/>
            <person name="Wymore A."/>
            <person name="Zhang Y."/>
            <person name="Zimmer A.D."/>
            <person name="Quatrano R.S."/>
            <person name="Mayer K.F.X."/>
            <person name="Goodstein D."/>
            <person name="Casacuberta J.M."/>
            <person name="Vandepoele K."/>
            <person name="Reski R."/>
            <person name="Cuming A.C."/>
            <person name="Tuskan G.A."/>
            <person name="Maumus F."/>
            <person name="Salse J."/>
            <person name="Schmutz J."/>
            <person name="Rensing S.A."/>
        </authorList>
    </citation>
    <scope>NUCLEOTIDE SEQUENCE [LARGE SCALE GENOMIC DNA]</scope>
    <source>
        <strain evidence="2 3">cv. Gransden 2004</strain>
    </source>
</reference>
<keyword evidence="3" id="KW-1185">Reference proteome</keyword>
<dbReference type="EMBL" id="ABEU02000023">
    <property type="protein sequence ID" value="PNR29145.1"/>
    <property type="molecule type" value="Genomic_DNA"/>
</dbReference>
<name>A0A2K1IIP6_PHYPA</name>
<dbReference type="EnsemblPlants" id="Pp3c23_9680V3.1">
    <property type="protein sequence ID" value="Pp3c23_9680V3.1"/>
    <property type="gene ID" value="Pp3c23_9680"/>
</dbReference>
<dbReference type="InParanoid" id="A0A2K1IIP6"/>